<dbReference type="GO" id="GO:0042302">
    <property type="term" value="F:structural constituent of cuticle"/>
    <property type="evidence" value="ECO:0007669"/>
    <property type="project" value="UniProtKB-UniRule"/>
</dbReference>
<evidence type="ECO:0000313" key="4">
    <source>
        <dbReference type="EMBL" id="KAK8400160.1"/>
    </source>
</evidence>
<dbReference type="PANTHER" id="PTHR12236">
    <property type="entry name" value="STRUCTURAL CONTITUENT OF CUTICLE"/>
    <property type="match status" value="1"/>
</dbReference>
<accession>A0AAW0UKF0</accession>
<proteinExistence type="predicted"/>
<feature type="signal peptide" evidence="3">
    <location>
        <begin position="1"/>
        <end position="22"/>
    </location>
</feature>
<dbReference type="PROSITE" id="PS51155">
    <property type="entry name" value="CHIT_BIND_RR_2"/>
    <property type="match status" value="1"/>
</dbReference>
<protein>
    <recommendedName>
        <fullName evidence="6">Cuticle protein</fullName>
    </recommendedName>
</protein>
<sequence length="112" mass="12421">MNHERRRFEILVVISAAVPVLSAPQFPSLEGSSTTPSSLETSVLPRQVTKETVNPRSSSFNYRYHVNAQDTGDEKSHQEIFENGAVVGSYSVVQPDGILRIVTYRADKHSGF</sequence>
<gene>
    <name evidence="4" type="ORF">O3P69_003093</name>
</gene>
<dbReference type="InterPro" id="IPR051217">
    <property type="entry name" value="Insect_Cuticle_Struc_Prot"/>
</dbReference>
<evidence type="ECO:0000313" key="5">
    <source>
        <dbReference type="Proteomes" id="UP001487740"/>
    </source>
</evidence>
<comment type="caution">
    <text evidence="4">The sequence shown here is derived from an EMBL/GenBank/DDBJ whole genome shotgun (WGS) entry which is preliminary data.</text>
</comment>
<reference evidence="4 5" key="1">
    <citation type="submission" date="2023-03" db="EMBL/GenBank/DDBJ databases">
        <title>High-quality genome of Scylla paramamosain provides insights in environmental adaptation.</title>
        <authorList>
            <person name="Zhang L."/>
        </authorList>
    </citation>
    <scope>NUCLEOTIDE SEQUENCE [LARGE SCALE GENOMIC DNA]</scope>
    <source>
        <strain evidence="4">LZ_2023a</strain>
        <tissue evidence="4">Muscle</tissue>
    </source>
</reference>
<keyword evidence="3" id="KW-0732">Signal</keyword>
<organism evidence="4 5">
    <name type="scientific">Scylla paramamosain</name>
    <name type="common">Mud crab</name>
    <dbReference type="NCBI Taxonomy" id="85552"/>
    <lineage>
        <taxon>Eukaryota</taxon>
        <taxon>Metazoa</taxon>
        <taxon>Ecdysozoa</taxon>
        <taxon>Arthropoda</taxon>
        <taxon>Crustacea</taxon>
        <taxon>Multicrustacea</taxon>
        <taxon>Malacostraca</taxon>
        <taxon>Eumalacostraca</taxon>
        <taxon>Eucarida</taxon>
        <taxon>Decapoda</taxon>
        <taxon>Pleocyemata</taxon>
        <taxon>Brachyura</taxon>
        <taxon>Eubrachyura</taxon>
        <taxon>Portunoidea</taxon>
        <taxon>Portunidae</taxon>
        <taxon>Portuninae</taxon>
        <taxon>Scylla</taxon>
    </lineage>
</organism>
<evidence type="ECO:0008006" key="6">
    <source>
        <dbReference type="Google" id="ProtNLM"/>
    </source>
</evidence>
<dbReference type="InterPro" id="IPR000618">
    <property type="entry name" value="Insect_cuticle"/>
</dbReference>
<evidence type="ECO:0000256" key="3">
    <source>
        <dbReference type="SAM" id="SignalP"/>
    </source>
</evidence>
<dbReference type="GO" id="GO:0005615">
    <property type="term" value="C:extracellular space"/>
    <property type="evidence" value="ECO:0007669"/>
    <property type="project" value="TreeGrafter"/>
</dbReference>
<keyword evidence="5" id="KW-1185">Reference proteome</keyword>
<name>A0AAW0UKF0_SCYPA</name>
<feature type="chain" id="PRO_5043519545" description="Cuticle protein" evidence="3">
    <location>
        <begin position="23"/>
        <end position="112"/>
    </location>
</feature>
<dbReference type="Pfam" id="PF00379">
    <property type="entry name" value="Chitin_bind_4"/>
    <property type="match status" value="1"/>
</dbReference>
<dbReference type="PANTHER" id="PTHR12236:SF95">
    <property type="entry name" value="CUTICULAR PROTEIN 76BD, ISOFORM C-RELATED"/>
    <property type="match status" value="1"/>
</dbReference>
<dbReference type="AlphaFoldDB" id="A0AAW0UKF0"/>
<dbReference type="GO" id="GO:0031012">
    <property type="term" value="C:extracellular matrix"/>
    <property type="evidence" value="ECO:0007669"/>
    <property type="project" value="TreeGrafter"/>
</dbReference>
<evidence type="ECO:0000256" key="1">
    <source>
        <dbReference type="ARBA" id="ARBA00022460"/>
    </source>
</evidence>
<dbReference type="EMBL" id="JARAKH010000010">
    <property type="protein sequence ID" value="KAK8400160.1"/>
    <property type="molecule type" value="Genomic_DNA"/>
</dbReference>
<keyword evidence="1 2" id="KW-0193">Cuticle</keyword>
<evidence type="ECO:0000256" key="2">
    <source>
        <dbReference type="PROSITE-ProRule" id="PRU00497"/>
    </source>
</evidence>
<dbReference type="Proteomes" id="UP001487740">
    <property type="component" value="Unassembled WGS sequence"/>
</dbReference>